<dbReference type="SUPFAM" id="SSF56601">
    <property type="entry name" value="beta-lactamase/transpeptidase-like"/>
    <property type="match status" value="1"/>
</dbReference>
<feature type="binding site" evidence="6">
    <location>
        <position position="168"/>
    </location>
    <ligand>
        <name>substrate</name>
    </ligand>
</feature>
<evidence type="ECO:0000256" key="2">
    <source>
        <dbReference type="ARBA" id="ARBA00011881"/>
    </source>
</evidence>
<evidence type="ECO:0000256" key="5">
    <source>
        <dbReference type="ARBA" id="ARBA00049534"/>
    </source>
</evidence>
<comment type="catalytic activity">
    <reaction evidence="5 6">
        <text>L-glutamine + H2O = L-glutamate + NH4(+)</text>
        <dbReference type="Rhea" id="RHEA:15889"/>
        <dbReference type="ChEBI" id="CHEBI:15377"/>
        <dbReference type="ChEBI" id="CHEBI:28938"/>
        <dbReference type="ChEBI" id="CHEBI:29985"/>
        <dbReference type="ChEBI" id="CHEBI:58359"/>
        <dbReference type="EC" id="3.5.1.2"/>
    </reaction>
</comment>
<dbReference type="PANTHER" id="PTHR12544">
    <property type="entry name" value="GLUTAMINASE"/>
    <property type="match status" value="1"/>
</dbReference>
<proteinExistence type="inferred from homology"/>
<dbReference type="EMBL" id="JADPIE010000006">
    <property type="protein sequence ID" value="MBF8437624.1"/>
    <property type="molecule type" value="Genomic_DNA"/>
</dbReference>
<dbReference type="RefSeq" id="WP_270454621.1">
    <property type="nucleotide sequence ID" value="NZ_JADPIE010000006.1"/>
</dbReference>
<keyword evidence="6" id="KW-0007">Acetylation</keyword>
<feature type="binding site" evidence="6">
    <location>
        <position position="262"/>
    </location>
    <ligand>
        <name>substrate</name>
    </ligand>
</feature>
<dbReference type="NCBIfam" id="TIGR03814">
    <property type="entry name" value="Gln_ase"/>
    <property type="match status" value="1"/>
</dbReference>
<evidence type="ECO:0000256" key="6">
    <source>
        <dbReference type="HAMAP-Rule" id="MF_00313"/>
    </source>
</evidence>
<keyword evidence="8" id="KW-1185">Reference proteome</keyword>
<evidence type="ECO:0000256" key="3">
    <source>
        <dbReference type="ARBA" id="ARBA00012918"/>
    </source>
</evidence>
<dbReference type="InterPro" id="IPR012338">
    <property type="entry name" value="Beta-lactam/transpept-like"/>
</dbReference>
<evidence type="ECO:0000256" key="4">
    <source>
        <dbReference type="ARBA" id="ARBA00022801"/>
    </source>
</evidence>
<feature type="binding site" evidence="6">
    <location>
        <position position="116"/>
    </location>
    <ligand>
        <name>substrate</name>
    </ligand>
</feature>
<protein>
    <recommendedName>
        <fullName evidence="3 6">Glutaminase</fullName>
        <ecNumber evidence="3 6">3.5.1.2</ecNumber>
    </recommendedName>
</protein>
<dbReference type="Pfam" id="PF04960">
    <property type="entry name" value="Glutaminase"/>
    <property type="match status" value="1"/>
</dbReference>
<gene>
    <name evidence="6 7" type="primary">glsA</name>
    <name evidence="7" type="ORF">I0Q91_11060</name>
</gene>
<dbReference type="GO" id="GO:0006543">
    <property type="term" value="P:L-glutamine catabolic process"/>
    <property type="evidence" value="ECO:0007669"/>
    <property type="project" value="TreeGrafter"/>
</dbReference>
<reference evidence="7" key="1">
    <citation type="submission" date="2020-11" db="EMBL/GenBank/DDBJ databases">
        <title>Halonatronomonas betainensis gen. nov., sp. nov. a novel haloalkaliphilic representative of the family Halanaerobiacae capable of betaine degradation.</title>
        <authorList>
            <person name="Boltyanskaya Y."/>
            <person name="Kevbrin V."/>
            <person name="Detkova E."/>
            <person name="Grouzdev D.S."/>
            <person name="Koziaeva V."/>
            <person name="Zhilina T."/>
        </authorList>
    </citation>
    <scope>NUCLEOTIDE SEQUENCE</scope>
    <source>
        <strain evidence="7">Z-7014</strain>
    </source>
</reference>
<dbReference type="AlphaFoldDB" id="A0A931FAI3"/>
<dbReference type="FunFam" id="3.40.710.10:FF:000005">
    <property type="entry name" value="Glutaminase"/>
    <property type="match status" value="1"/>
</dbReference>
<dbReference type="PANTHER" id="PTHR12544:SF29">
    <property type="entry name" value="GLUTAMINASE"/>
    <property type="match status" value="1"/>
</dbReference>
<comment type="subunit">
    <text evidence="2 6">Homotetramer.</text>
</comment>
<dbReference type="GO" id="GO:0006537">
    <property type="term" value="P:glutamate biosynthetic process"/>
    <property type="evidence" value="ECO:0007669"/>
    <property type="project" value="TreeGrafter"/>
</dbReference>
<evidence type="ECO:0000313" key="8">
    <source>
        <dbReference type="Proteomes" id="UP000621436"/>
    </source>
</evidence>
<feature type="binding site" evidence="6">
    <location>
        <position position="192"/>
    </location>
    <ligand>
        <name>substrate</name>
    </ligand>
</feature>
<feature type="binding site" evidence="6">
    <location>
        <position position="244"/>
    </location>
    <ligand>
        <name>substrate</name>
    </ligand>
</feature>
<dbReference type="EC" id="3.5.1.2" evidence="3 6"/>
<dbReference type="GO" id="GO:0004359">
    <property type="term" value="F:glutaminase activity"/>
    <property type="evidence" value="ECO:0007669"/>
    <property type="project" value="UniProtKB-UniRule"/>
</dbReference>
<comment type="caution">
    <text evidence="7">The sequence shown here is derived from an EMBL/GenBank/DDBJ whole genome shotgun (WGS) entry which is preliminary data.</text>
</comment>
<keyword evidence="4 6" id="KW-0378">Hydrolase</keyword>
<name>A0A931FAI3_9FIRM</name>
<sequence>MDKNNCNILLKNILESNLKNYQKGKVASYIPALNKVEPNLAAVVMVDMTGEVYKAGDWNYKFTIQSISKPIVLALAILELGEEAVFKRVGVEPTGEEFNSINKLVGHPKPFNPMINAGAIAVTSLIRENKSENSFNILLKFFKNLFGNKDLKVDEEVYKSEKMTADRNRSLAYFLKDHRIIKGDVEKSLDLYFKQCSIKVDTVDIARASSVFANRGIDPITGDRIISKKVASIVRSIMLTCGMYDRSGSFAIDVGIPAKSGVSGGILAPVKNRFGIGVFGPSLDNSGNSVVGMNVLKSLSEELNLHML</sequence>
<evidence type="ECO:0000313" key="7">
    <source>
        <dbReference type="EMBL" id="MBF8437624.1"/>
    </source>
</evidence>
<feature type="binding site" evidence="6">
    <location>
        <position position="66"/>
    </location>
    <ligand>
        <name>substrate</name>
    </ligand>
</feature>
<accession>A0A931FAI3</accession>
<dbReference type="Gene3D" id="3.40.710.10">
    <property type="entry name" value="DD-peptidase/beta-lactamase superfamily"/>
    <property type="match status" value="1"/>
</dbReference>
<dbReference type="InterPro" id="IPR015868">
    <property type="entry name" value="Glutaminase"/>
</dbReference>
<comment type="similarity">
    <text evidence="1 6">Belongs to the glutaminase family.</text>
</comment>
<dbReference type="HAMAP" id="MF_00313">
    <property type="entry name" value="Glutaminase"/>
    <property type="match status" value="1"/>
</dbReference>
<dbReference type="Proteomes" id="UP000621436">
    <property type="component" value="Unassembled WGS sequence"/>
</dbReference>
<organism evidence="7 8">
    <name type="scientific">Halonatronomonas betaini</name>
    <dbReference type="NCBI Taxonomy" id="2778430"/>
    <lineage>
        <taxon>Bacteria</taxon>
        <taxon>Bacillati</taxon>
        <taxon>Bacillota</taxon>
        <taxon>Clostridia</taxon>
        <taxon>Halanaerobiales</taxon>
        <taxon>Halarsenatibacteraceae</taxon>
        <taxon>Halonatronomonas</taxon>
    </lineage>
</organism>
<evidence type="ECO:0000256" key="1">
    <source>
        <dbReference type="ARBA" id="ARBA00011076"/>
    </source>
</evidence>
<feature type="binding site" evidence="6">
    <location>
        <position position="161"/>
    </location>
    <ligand>
        <name>substrate</name>
    </ligand>
</feature>